<dbReference type="Proteomes" id="UP001162480">
    <property type="component" value="Chromosome 6"/>
</dbReference>
<gene>
    <name evidence="1" type="ORF">OCTVUL_1B017080</name>
</gene>
<name>A0AA36F528_OCTVU</name>
<evidence type="ECO:0000313" key="2">
    <source>
        <dbReference type="Proteomes" id="UP001162480"/>
    </source>
</evidence>
<evidence type="ECO:0000313" key="1">
    <source>
        <dbReference type="EMBL" id="CAI9724684.1"/>
    </source>
</evidence>
<proteinExistence type="predicted"/>
<organism evidence="1 2">
    <name type="scientific">Octopus vulgaris</name>
    <name type="common">Common octopus</name>
    <dbReference type="NCBI Taxonomy" id="6645"/>
    <lineage>
        <taxon>Eukaryota</taxon>
        <taxon>Metazoa</taxon>
        <taxon>Spiralia</taxon>
        <taxon>Lophotrochozoa</taxon>
        <taxon>Mollusca</taxon>
        <taxon>Cephalopoda</taxon>
        <taxon>Coleoidea</taxon>
        <taxon>Octopodiformes</taxon>
        <taxon>Octopoda</taxon>
        <taxon>Incirrata</taxon>
        <taxon>Octopodidae</taxon>
        <taxon>Octopus</taxon>
    </lineage>
</organism>
<reference evidence="1" key="1">
    <citation type="submission" date="2023-08" db="EMBL/GenBank/DDBJ databases">
        <authorList>
            <person name="Alioto T."/>
            <person name="Alioto T."/>
            <person name="Gomez Garrido J."/>
        </authorList>
    </citation>
    <scope>NUCLEOTIDE SEQUENCE</scope>
</reference>
<dbReference type="EMBL" id="OX597819">
    <property type="protein sequence ID" value="CAI9724684.1"/>
    <property type="molecule type" value="Genomic_DNA"/>
</dbReference>
<sequence length="71" mass="7112">MDRIHKRKRNQLWINEYGNRMDERLSVVAVEVGVGGSGGGGGGGGGDGGISGIGCGTTAIVLNEGVLVTVG</sequence>
<dbReference type="AlphaFoldDB" id="A0AA36F528"/>
<accession>A0AA36F528</accession>
<keyword evidence="2" id="KW-1185">Reference proteome</keyword>
<protein>
    <submittedName>
        <fullName evidence="1">Uncharacterized protein</fullName>
    </submittedName>
</protein>